<evidence type="ECO:0000313" key="2">
    <source>
        <dbReference type="EMBL" id="TVZ72020.1"/>
    </source>
</evidence>
<sequence length="520" mass="55946">MKKSLVAVSVIVVLGAAWTGASWYTGKLIEQRMGEMVDSANSQLNVYLPKGGVKLSYENYQRGIFSSQIRYVLRADGSITTDDALLKPGDEVAFIETVDHGPFPLAQLKKFNLMPSMASVNTKLENTPKVKALFDITKGQSLFSADSRISYSGDTSTAIEVIPVEYQKDKSSLKFSGAKIDADVGRDMKTVSLNASSDTTTISGPNQFGQVEQVTLQGFTLKGDTHQGQFDLSLGEQTLGLKQLTVAVDGKDTLSLEGFNLASQFGEKGTSLNGQLDYTMAALKVQGNDFGSGRLLLKIDNLDGKGLKEFADRYNQQAMTLLQQAETLSPEAYQQQTADMLVQNLPLLLKGNPSISVAPLSWKNAKGESTFTLNIDLLDPAQAGAAAESPDQQLARSVKKIDANLTIPMAMATETTVQAAKLQGYSAEEAQKLAQQQVQGLAAMGQMFKLTTLKDDVISSSFHYADNQIELNGNKMSLQEFVGLFGLIGGPADENDEPDSDQPDDAPAPEAAPDQPALSQ</sequence>
<evidence type="ECO:0000256" key="1">
    <source>
        <dbReference type="SAM" id="MobiDB-lite"/>
    </source>
</evidence>
<name>A0A542D365_SERFO</name>
<comment type="caution">
    <text evidence="2">The sequence shown here is derived from an EMBL/GenBank/DDBJ whole genome shotgun (WGS) entry which is preliminary data.</text>
</comment>
<dbReference type="OrthoDB" id="5444681at2"/>
<accession>A0A542D365</accession>
<dbReference type="AlphaFoldDB" id="A0A542D365"/>
<organism evidence="2">
    <name type="scientific">Serratia fonticola</name>
    <dbReference type="NCBI Taxonomy" id="47917"/>
    <lineage>
        <taxon>Bacteria</taxon>
        <taxon>Pseudomonadati</taxon>
        <taxon>Pseudomonadota</taxon>
        <taxon>Gammaproteobacteria</taxon>
        <taxon>Enterobacterales</taxon>
        <taxon>Yersiniaceae</taxon>
        <taxon>Serratia</taxon>
    </lineage>
</organism>
<reference evidence="2" key="1">
    <citation type="submission" date="2019-06" db="EMBL/GenBank/DDBJ databases">
        <authorList>
            <person name="Deangelis K."/>
            <person name="Huntemann M."/>
            <person name="Clum A."/>
            <person name="Pillay M."/>
            <person name="Palaniappan K."/>
            <person name="Varghese N."/>
            <person name="Mikhailova N."/>
            <person name="Stamatis D."/>
            <person name="Reddy T."/>
            <person name="Daum C."/>
            <person name="Shapiro N."/>
            <person name="Ivanova N."/>
            <person name="Kyrpides N."/>
            <person name="Woyke T."/>
        </authorList>
    </citation>
    <scope>NUCLEOTIDE SEQUENCE [LARGE SCALE GENOMIC DNA]</scope>
    <source>
        <strain evidence="2">128R</strain>
    </source>
</reference>
<dbReference type="Pfam" id="PF06097">
    <property type="entry name" value="DUF945"/>
    <property type="match status" value="1"/>
</dbReference>
<feature type="region of interest" description="Disordered" evidence="1">
    <location>
        <begin position="487"/>
        <end position="520"/>
    </location>
</feature>
<proteinExistence type="predicted"/>
<dbReference type="EMBL" id="VISQ01000001">
    <property type="protein sequence ID" value="TVZ72020.1"/>
    <property type="molecule type" value="Genomic_DNA"/>
</dbReference>
<reference evidence="2" key="2">
    <citation type="submission" date="2019-08" db="EMBL/GenBank/DDBJ databases">
        <title>Investigation of anaerobic lignin degradation for improved lignocellulosic biofuels.</title>
        <authorList>
            <person name="Deangelis K.PhD."/>
        </authorList>
    </citation>
    <scope>NUCLEOTIDE SEQUENCE [LARGE SCALE GENOMIC DNA]</scope>
    <source>
        <strain evidence="2">128R</strain>
    </source>
</reference>
<feature type="compositionally biased region" description="Low complexity" evidence="1">
    <location>
        <begin position="508"/>
        <end position="520"/>
    </location>
</feature>
<protein>
    <submittedName>
        <fullName evidence="2">Uncharacterized protein YdgA (DUF945 family)</fullName>
    </submittedName>
</protein>
<feature type="compositionally biased region" description="Acidic residues" evidence="1">
    <location>
        <begin position="493"/>
        <end position="504"/>
    </location>
</feature>
<dbReference type="InterPro" id="IPR010352">
    <property type="entry name" value="DUF945"/>
</dbReference>
<gene>
    <name evidence="2" type="ORF">FHU10_4681</name>
</gene>